<evidence type="ECO:0000313" key="16">
    <source>
        <dbReference type="Proteomes" id="UP000095284"/>
    </source>
</evidence>
<evidence type="ECO:0000256" key="7">
    <source>
        <dbReference type="ARBA" id="ARBA00023125"/>
    </source>
</evidence>
<evidence type="ECO:0000256" key="12">
    <source>
        <dbReference type="RuleBase" id="RU004334"/>
    </source>
</evidence>
<organism evidence="16 17">
    <name type="scientific">Bursaphelenchus xylophilus</name>
    <name type="common">Pinewood nematode worm</name>
    <name type="synonym">Aphelenchoides xylophilus</name>
    <dbReference type="NCBI Taxonomy" id="6326"/>
    <lineage>
        <taxon>Eukaryota</taxon>
        <taxon>Metazoa</taxon>
        <taxon>Ecdysozoa</taxon>
        <taxon>Nematoda</taxon>
        <taxon>Chromadorea</taxon>
        <taxon>Rhabditida</taxon>
        <taxon>Tylenchina</taxon>
        <taxon>Tylenchomorpha</taxon>
        <taxon>Aphelenchoidea</taxon>
        <taxon>Aphelenchoididae</taxon>
        <taxon>Bursaphelenchus</taxon>
    </lineage>
</organism>
<evidence type="ECO:0000256" key="5">
    <source>
        <dbReference type="ARBA" id="ARBA00022833"/>
    </source>
</evidence>
<evidence type="ECO:0000256" key="13">
    <source>
        <dbReference type="SAM" id="MobiDB-lite"/>
    </source>
</evidence>
<dbReference type="GO" id="GO:0008270">
    <property type="term" value="F:zinc ion binding"/>
    <property type="evidence" value="ECO:0007669"/>
    <property type="project" value="UniProtKB-KW"/>
</dbReference>
<dbReference type="GO" id="GO:0003700">
    <property type="term" value="F:DNA-binding transcription factor activity"/>
    <property type="evidence" value="ECO:0007669"/>
    <property type="project" value="InterPro"/>
</dbReference>
<dbReference type="Proteomes" id="UP000095284">
    <property type="component" value="Unplaced"/>
</dbReference>
<evidence type="ECO:0000313" key="17">
    <source>
        <dbReference type="WBParaSite" id="BXY_1600300.1"/>
    </source>
</evidence>
<dbReference type="InterPro" id="IPR035500">
    <property type="entry name" value="NHR-like_dom_sf"/>
</dbReference>
<keyword evidence="6 12" id="KW-0805">Transcription regulation</keyword>
<evidence type="ECO:0000259" key="14">
    <source>
        <dbReference type="PROSITE" id="PS51030"/>
    </source>
</evidence>
<dbReference type="PRINTS" id="PR00047">
    <property type="entry name" value="STROIDFINGER"/>
</dbReference>
<dbReference type="CDD" id="cd06960">
    <property type="entry name" value="NR_DBD_HNF4A"/>
    <property type="match status" value="1"/>
</dbReference>
<keyword evidence="4 12" id="KW-0863">Zinc-finger</keyword>
<dbReference type="AlphaFoldDB" id="A0A1I7SSI6"/>
<dbReference type="InterPro" id="IPR052496">
    <property type="entry name" value="Orphan_Nuclear_Rcpt"/>
</dbReference>
<protein>
    <submittedName>
        <fullName evidence="17">Zinc finger, C4 type</fullName>
    </submittedName>
</protein>
<feature type="region of interest" description="Disordered" evidence="13">
    <location>
        <begin position="1"/>
        <end position="38"/>
    </location>
</feature>
<evidence type="ECO:0000259" key="15">
    <source>
        <dbReference type="PROSITE" id="PS51843"/>
    </source>
</evidence>
<evidence type="ECO:0000256" key="6">
    <source>
        <dbReference type="ARBA" id="ARBA00023015"/>
    </source>
</evidence>
<dbReference type="SMART" id="SM00430">
    <property type="entry name" value="HOLI"/>
    <property type="match status" value="1"/>
</dbReference>
<feature type="region of interest" description="Disordered" evidence="13">
    <location>
        <begin position="127"/>
        <end position="158"/>
    </location>
</feature>
<feature type="region of interest" description="Disordered" evidence="13">
    <location>
        <begin position="496"/>
        <end position="534"/>
    </location>
</feature>
<dbReference type="SMART" id="SM00399">
    <property type="entry name" value="ZnF_C4"/>
    <property type="match status" value="1"/>
</dbReference>
<keyword evidence="5 12" id="KW-0862">Zinc</keyword>
<comment type="subcellular location">
    <subcellularLocation>
        <location evidence="1 12">Nucleus</location>
    </subcellularLocation>
</comment>
<dbReference type="PANTHER" id="PTHR47519">
    <property type="entry name" value="NUCLEAR HORMONE RECEPTOR FAMILY MEMBER NHR-31-RELATED"/>
    <property type="match status" value="1"/>
</dbReference>
<dbReference type="InterPro" id="IPR001628">
    <property type="entry name" value="Znf_hrmn_rcpt"/>
</dbReference>
<dbReference type="InterPro" id="IPR013088">
    <property type="entry name" value="Znf_NHR/GATA"/>
</dbReference>
<evidence type="ECO:0000256" key="3">
    <source>
        <dbReference type="ARBA" id="ARBA00022723"/>
    </source>
</evidence>
<dbReference type="eggNOG" id="KOG3575">
    <property type="taxonomic scope" value="Eukaryota"/>
</dbReference>
<dbReference type="SUPFAM" id="SSF57716">
    <property type="entry name" value="Glucocorticoid receptor-like (DNA-binding domain)"/>
    <property type="match status" value="1"/>
</dbReference>
<dbReference type="CDD" id="cd06157">
    <property type="entry name" value="NR_LBD"/>
    <property type="match status" value="1"/>
</dbReference>
<comment type="function">
    <text evidence="11">Orphan nuclear receptor.</text>
</comment>
<dbReference type="FunFam" id="3.30.50.10:FF:000030">
    <property type="entry name" value="Nuclear Hormone Receptor family"/>
    <property type="match status" value="1"/>
</dbReference>
<dbReference type="SUPFAM" id="SSF48508">
    <property type="entry name" value="Nuclear receptor ligand-binding domain"/>
    <property type="match status" value="1"/>
</dbReference>
<evidence type="ECO:0000256" key="11">
    <source>
        <dbReference type="ARBA" id="ARBA00037512"/>
    </source>
</evidence>
<dbReference type="PROSITE" id="PS51030">
    <property type="entry name" value="NUCLEAR_REC_DBD_2"/>
    <property type="match status" value="1"/>
</dbReference>
<dbReference type="PROSITE" id="PS51843">
    <property type="entry name" value="NR_LBD"/>
    <property type="match status" value="1"/>
</dbReference>
<evidence type="ECO:0000256" key="8">
    <source>
        <dbReference type="ARBA" id="ARBA00023163"/>
    </source>
</evidence>
<feature type="domain" description="Nuclear receptor" evidence="14">
    <location>
        <begin position="53"/>
        <end position="128"/>
    </location>
</feature>
<feature type="compositionally biased region" description="Acidic residues" evidence="13">
    <location>
        <begin position="149"/>
        <end position="158"/>
    </location>
</feature>
<dbReference type="PANTHER" id="PTHR47519:SF4">
    <property type="entry name" value="NUCLEAR HORMONE RECEPTOR FAMILY"/>
    <property type="match status" value="1"/>
</dbReference>
<keyword evidence="9 12" id="KW-0675">Receptor</keyword>
<evidence type="ECO:0000256" key="9">
    <source>
        <dbReference type="ARBA" id="ARBA00023170"/>
    </source>
</evidence>
<comment type="similarity">
    <text evidence="2 12">Belongs to the nuclear hormone receptor family.</text>
</comment>
<sequence length="655" mass="74229">MDTSAQSSSSNPNFSQASSPVTPERQSMNGSQPALNGSLSDLNQQKLQRVKSLETCRVCGDGPARMHYGVPTCFGCKGFFRRTLKRTKEYTCRYNGNCIVDRYERNSCRYCRFKRCLEVGMDPKAVRPDRDAAGRTHPIRHRRSRMSMDQDDDEEEETTAEWIRKLPVDMRTLLMQVMNIDLMVQGGDTHADPLSVYPLQIGSLRQILEDPTTLDGKRIEMRYEPYRRVLPEEMVVVAHRRLIEVIDTVDHLAQLMDLHNIDDKLALVKSAYAPLALFSTVSMTARTTKDRDTFCLCCCGYIARGMSLKQYDAPYHFTNRIVDRALDELVEPFRAFNFKEQEVALMKAIVTLNPHLRTLSTEGSEQVADLRDRIQETLYNVVRESHPKEVASSRFGNLLLFLPTIMLLGNTMYENLQFLQSFSNRKVDPLLAELLDNLDPVQDNGANPEDFLNISSSEYGSRMSHSQSNSSISSMGSHEEFNGVMLTEQYYTRRQSADPCFPAPSGSNQANPSTSNSNSAPALDQPQDSDPDYNVTLTAETFSGMRQAIAQSMEVDTDQPTNGEQFNRSKPHFYLEPFSQPSNFVQPQQQFQVGSKHIFTVETAKQLSNYNSQTTTVFSNGSLTEPAQPSLSKSQSYPYFYQFPNNVNFQNYNGQ</sequence>
<dbReference type="PRINTS" id="PR00398">
    <property type="entry name" value="STRDHORMONER"/>
</dbReference>
<keyword evidence="10 12" id="KW-0539">Nucleus</keyword>
<feature type="domain" description="NR LBD" evidence="15">
    <location>
        <begin position="185"/>
        <end position="438"/>
    </location>
</feature>
<feature type="compositionally biased region" description="Low complexity" evidence="13">
    <location>
        <begin position="507"/>
        <end position="522"/>
    </location>
</feature>
<keyword evidence="8 12" id="KW-0804">Transcription</keyword>
<feature type="compositionally biased region" description="Polar residues" evidence="13">
    <location>
        <begin position="24"/>
        <end position="38"/>
    </location>
</feature>
<evidence type="ECO:0000256" key="1">
    <source>
        <dbReference type="ARBA" id="ARBA00004123"/>
    </source>
</evidence>
<dbReference type="Gene3D" id="3.30.50.10">
    <property type="entry name" value="Erythroid Transcription Factor GATA-1, subunit A"/>
    <property type="match status" value="1"/>
</dbReference>
<accession>A0A1I7SSI6</accession>
<evidence type="ECO:0000256" key="4">
    <source>
        <dbReference type="ARBA" id="ARBA00022771"/>
    </source>
</evidence>
<keyword evidence="3 12" id="KW-0479">Metal-binding</keyword>
<dbReference type="GO" id="GO:0000978">
    <property type="term" value="F:RNA polymerase II cis-regulatory region sequence-specific DNA binding"/>
    <property type="evidence" value="ECO:0007669"/>
    <property type="project" value="InterPro"/>
</dbReference>
<dbReference type="Pfam" id="PF00105">
    <property type="entry name" value="zf-C4"/>
    <property type="match status" value="1"/>
</dbReference>
<dbReference type="InterPro" id="IPR000536">
    <property type="entry name" value="Nucl_hrmn_rcpt_lig-bd"/>
</dbReference>
<evidence type="ECO:0000256" key="2">
    <source>
        <dbReference type="ARBA" id="ARBA00005993"/>
    </source>
</evidence>
<dbReference type="Pfam" id="PF00104">
    <property type="entry name" value="Hormone_recep"/>
    <property type="match status" value="1"/>
</dbReference>
<dbReference type="InterPro" id="IPR049636">
    <property type="entry name" value="HNF4-like_DBD"/>
</dbReference>
<name>A0A1I7SSI6_BURXY</name>
<feature type="compositionally biased region" description="Low complexity" evidence="13">
    <location>
        <begin position="1"/>
        <end position="20"/>
    </location>
</feature>
<evidence type="ECO:0000256" key="10">
    <source>
        <dbReference type="ARBA" id="ARBA00023242"/>
    </source>
</evidence>
<dbReference type="GO" id="GO:0005634">
    <property type="term" value="C:nucleus"/>
    <property type="evidence" value="ECO:0007669"/>
    <property type="project" value="UniProtKB-SubCell"/>
</dbReference>
<dbReference type="PROSITE" id="PS00031">
    <property type="entry name" value="NUCLEAR_REC_DBD_1"/>
    <property type="match status" value="1"/>
</dbReference>
<proteinExistence type="inferred from homology"/>
<keyword evidence="7 12" id="KW-0238">DNA-binding</keyword>
<dbReference type="Gene3D" id="1.10.565.10">
    <property type="entry name" value="Retinoid X Receptor"/>
    <property type="match status" value="1"/>
</dbReference>
<dbReference type="WBParaSite" id="BXY_1600300.1">
    <property type="protein sequence ID" value="BXY_1600300.1"/>
    <property type="gene ID" value="BXY_1600300"/>
</dbReference>
<dbReference type="InterPro" id="IPR001723">
    <property type="entry name" value="Nuclear_hrmn_rcpt"/>
</dbReference>
<reference evidence="17" key="1">
    <citation type="submission" date="2016-11" db="UniProtKB">
        <authorList>
            <consortium name="WormBaseParasite"/>
        </authorList>
    </citation>
    <scope>IDENTIFICATION</scope>
</reference>